<dbReference type="OrthoDB" id="440160at2759"/>
<comment type="caution">
    <text evidence="1">The sequence shown here is derived from an EMBL/GenBank/DDBJ whole genome shotgun (WGS) entry which is preliminary data.</text>
</comment>
<organism evidence="1 2">
    <name type="scientific">Spironucleus salmonicida</name>
    <dbReference type="NCBI Taxonomy" id="348837"/>
    <lineage>
        <taxon>Eukaryota</taxon>
        <taxon>Metamonada</taxon>
        <taxon>Diplomonadida</taxon>
        <taxon>Hexamitidae</taxon>
        <taxon>Hexamitinae</taxon>
        <taxon>Spironucleus</taxon>
    </lineage>
</organism>
<dbReference type="Proteomes" id="UP000018208">
    <property type="component" value="Unassembled WGS sequence"/>
</dbReference>
<evidence type="ECO:0000313" key="1">
    <source>
        <dbReference type="EMBL" id="KAH0572972.1"/>
    </source>
</evidence>
<evidence type="ECO:0000313" key="2">
    <source>
        <dbReference type="Proteomes" id="UP000018208"/>
    </source>
</evidence>
<proteinExistence type="predicted"/>
<dbReference type="RefSeq" id="XP_067763745.1">
    <property type="nucleotide sequence ID" value="XM_067908924.1"/>
</dbReference>
<dbReference type="EMBL" id="AUWU02000005">
    <property type="protein sequence ID" value="KAH0572972.1"/>
    <property type="molecule type" value="Genomic_DNA"/>
</dbReference>
<reference evidence="1 2" key="1">
    <citation type="journal article" date="2014" name="PLoS Genet.">
        <title>The Genome of Spironucleus salmonicida Highlights a Fish Pathogen Adapted to Fluctuating Environments.</title>
        <authorList>
            <person name="Xu F."/>
            <person name="Jerlstrom-Hultqvist J."/>
            <person name="Einarsson E."/>
            <person name="Astvaldsson A."/>
            <person name="Svard S.G."/>
            <person name="Andersson J.O."/>
        </authorList>
    </citation>
    <scope>NUCLEOTIDE SEQUENCE [LARGE SCALE GENOMIC DNA]</scope>
    <source>
        <strain evidence="1 2">ATCC 50377</strain>
    </source>
</reference>
<sequence>MCFIGYKLSNFDIKLNRLRNQQFNVLNLPDSHFHTESGMEPRCSISPIFMSMILIAKPGDELLYFSPTLLSIPNVLVLSLTTGSWNGDDWDPALEVRSISQFQSSRRKFDLGYYVIEDERLRFCPHMSFDLNIATNYLQAFVREHRIQEIFTYDGNSVTLELTRRNSALVAQRVGVRVYWMRQSFSQEAKFKLDHSQKVQVREALLDLYGQRYRKRSFFIWRRKANPYVLAS</sequence>
<name>A0A9P8RXK3_9EUKA</name>
<dbReference type="KEGG" id="ssao:94299110"/>
<gene>
    <name evidence="1" type="ORF">SS50377_25087</name>
</gene>
<accession>A0A9P8RXK3</accession>
<dbReference type="GeneID" id="94299110"/>
<dbReference type="AlphaFoldDB" id="A0A9P8RXK3"/>
<protein>
    <submittedName>
        <fullName evidence="1">N-acetylglucosaminylphosphatidylinositol deacetylase</fullName>
    </submittedName>
</protein>
<keyword evidence="2" id="KW-1185">Reference proteome</keyword>